<name>A0A4Z2E4K3_9TELE</name>
<comment type="caution">
    <text evidence="2">The sequence shown here is derived from an EMBL/GenBank/DDBJ whole genome shotgun (WGS) entry which is preliminary data.</text>
</comment>
<evidence type="ECO:0000313" key="3">
    <source>
        <dbReference type="Proteomes" id="UP000314294"/>
    </source>
</evidence>
<feature type="compositionally biased region" description="Polar residues" evidence="1">
    <location>
        <begin position="43"/>
        <end position="63"/>
    </location>
</feature>
<reference evidence="2 3" key="1">
    <citation type="submission" date="2019-03" db="EMBL/GenBank/DDBJ databases">
        <title>First draft genome of Liparis tanakae, snailfish: a comprehensive survey of snailfish specific genes.</title>
        <authorList>
            <person name="Kim W."/>
            <person name="Song I."/>
            <person name="Jeong J.-H."/>
            <person name="Kim D."/>
            <person name="Kim S."/>
            <person name="Ryu S."/>
            <person name="Song J.Y."/>
            <person name="Lee S.K."/>
        </authorList>
    </citation>
    <scope>NUCLEOTIDE SEQUENCE [LARGE SCALE GENOMIC DNA]</scope>
    <source>
        <tissue evidence="2">Muscle</tissue>
    </source>
</reference>
<feature type="compositionally biased region" description="Polar residues" evidence="1">
    <location>
        <begin position="12"/>
        <end position="21"/>
    </location>
</feature>
<evidence type="ECO:0000256" key="1">
    <source>
        <dbReference type="SAM" id="MobiDB-lite"/>
    </source>
</evidence>
<gene>
    <name evidence="2" type="ORF">EYF80_066379</name>
</gene>
<evidence type="ECO:0000313" key="2">
    <source>
        <dbReference type="EMBL" id="TNN23500.1"/>
    </source>
</evidence>
<feature type="region of interest" description="Disordered" evidence="1">
    <location>
        <begin position="1"/>
        <end position="81"/>
    </location>
</feature>
<protein>
    <submittedName>
        <fullName evidence="2">Uncharacterized protein</fullName>
    </submittedName>
</protein>
<sequence>MRTPEDPLQKDLIQTRSSIRQNLFLDPRTPFRSKRPPNDPEKNPSTQQAPSRTPSDLQDQLSPLTPKGGPENPRRPLIKTS</sequence>
<dbReference type="AlphaFoldDB" id="A0A4Z2E4K3"/>
<dbReference type="Proteomes" id="UP000314294">
    <property type="component" value="Unassembled WGS sequence"/>
</dbReference>
<organism evidence="2 3">
    <name type="scientific">Liparis tanakae</name>
    <name type="common">Tanaka's snailfish</name>
    <dbReference type="NCBI Taxonomy" id="230148"/>
    <lineage>
        <taxon>Eukaryota</taxon>
        <taxon>Metazoa</taxon>
        <taxon>Chordata</taxon>
        <taxon>Craniata</taxon>
        <taxon>Vertebrata</taxon>
        <taxon>Euteleostomi</taxon>
        <taxon>Actinopterygii</taxon>
        <taxon>Neopterygii</taxon>
        <taxon>Teleostei</taxon>
        <taxon>Neoteleostei</taxon>
        <taxon>Acanthomorphata</taxon>
        <taxon>Eupercaria</taxon>
        <taxon>Perciformes</taxon>
        <taxon>Cottioidei</taxon>
        <taxon>Cottales</taxon>
        <taxon>Liparidae</taxon>
        <taxon>Liparis</taxon>
    </lineage>
</organism>
<dbReference type="EMBL" id="SRLO01018272">
    <property type="protein sequence ID" value="TNN23500.1"/>
    <property type="molecule type" value="Genomic_DNA"/>
</dbReference>
<accession>A0A4Z2E4K3</accession>
<keyword evidence="3" id="KW-1185">Reference proteome</keyword>
<proteinExistence type="predicted"/>